<dbReference type="InterPro" id="IPR051002">
    <property type="entry name" value="UBA_autophagy_assoc_protein"/>
</dbReference>
<feature type="domain" description="SKICH" evidence="4">
    <location>
        <begin position="25"/>
        <end position="128"/>
    </location>
</feature>
<evidence type="ECO:0000313" key="7">
    <source>
        <dbReference type="Proteomes" id="UP000663832"/>
    </source>
</evidence>
<feature type="region of interest" description="Disordered" evidence="3">
    <location>
        <begin position="559"/>
        <end position="605"/>
    </location>
</feature>
<dbReference type="Gene3D" id="2.60.40.2840">
    <property type="match status" value="1"/>
</dbReference>
<reference evidence="6" key="1">
    <citation type="submission" date="2021-02" db="EMBL/GenBank/DDBJ databases">
        <authorList>
            <person name="Nowell W R."/>
        </authorList>
    </citation>
    <scope>NUCLEOTIDE SEQUENCE</scope>
</reference>
<feature type="region of interest" description="Disordered" evidence="3">
    <location>
        <begin position="1"/>
        <end position="22"/>
    </location>
</feature>
<keyword evidence="7" id="KW-1185">Reference proteome</keyword>
<feature type="compositionally biased region" description="Basic and acidic residues" evidence="3">
    <location>
        <begin position="11"/>
        <end position="22"/>
    </location>
</feature>
<dbReference type="EMBL" id="CAJNOI010000546">
    <property type="protein sequence ID" value="CAF1304286.1"/>
    <property type="molecule type" value="Genomic_DNA"/>
</dbReference>
<name>A0A815YZZ9_9BILA</name>
<sequence>MSEISIPRSMTHTDEASSHEQQDQIVFENVADQYVKGDDVTVHFIISNNIMIDLSDDYIGLLRIGCTHMEECLAYAPVQFISSTASETTRHGTAVFPSTSLPTTEDEFYQFSYLKNKRKCLASSIPFQLNCSIDDIDLLSSTICQALLEKKPMKHINDGLITFADQDNDDLVVVHTTGMLIEEKLRQENQQLLEINRRLEQQKDECKAKFELLDIKSNEYINKVKNDMQLLATTHKATIDELSTRQHLEAKLRAEYDTCQALCSQYQSESLHFAERYRTFEDSNAQLSNEVTKLRSQLSISTQLTNEQLVQIKDFEKRLVQSNELLKSANQYKNQLEQQLRDLRLTTEKYQISMQAQIDAYTKQSSQQENQINALETANSLLKDELNSLKADNTFLLTMANDDKQLIKDLQKKINDLNEQHHIQNEQKQNELKTLRKELEYSKGNSNDLIILKNSFNEIEKRCVKHQKSEIEVKKQLTAYKEYIDELQNKVQDLTERLSAGADEYKILYRKYAALERMIVKANIQCPPLPKTNPTTLSNETGLNEEALVTLLRNSYELQQQDRRQEEEEEKDEEQEIDDEEEQITIAAAAAAAAATSQTSPTNEEIRECPMCYWEFPKHLTLENKKDHIENHFN</sequence>
<dbReference type="Proteomes" id="UP000663832">
    <property type="component" value="Unassembled WGS sequence"/>
</dbReference>
<dbReference type="AlphaFoldDB" id="A0A815YZZ9"/>
<feature type="coiled-coil region" evidence="2">
    <location>
        <begin position="277"/>
        <end position="445"/>
    </location>
</feature>
<proteinExistence type="predicted"/>
<dbReference type="PANTHER" id="PTHR31915">
    <property type="entry name" value="SKICH DOMAIN-CONTAINING PROTEIN"/>
    <property type="match status" value="1"/>
</dbReference>
<gene>
    <name evidence="5" type="ORF">BJG266_LOCUS32455</name>
    <name evidence="6" type="ORF">QVE165_LOCUS49534</name>
</gene>
<evidence type="ECO:0000256" key="2">
    <source>
        <dbReference type="SAM" id="Coils"/>
    </source>
</evidence>
<evidence type="ECO:0000313" key="5">
    <source>
        <dbReference type="EMBL" id="CAF1304286.1"/>
    </source>
</evidence>
<feature type="coiled-coil region" evidence="2">
    <location>
        <begin position="182"/>
        <end position="216"/>
    </location>
</feature>
<feature type="compositionally biased region" description="Low complexity" evidence="3">
    <location>
        <begin position="584"/>
        <end position="595"/>
    </location>
</feature>
<evidence type="ECO:0000256" key="3">
    <source>
        <dbReference type="SAM" id="MobiDB-lite"/>
    </source>
</evidence>
<comment type="caution">
    <text evidence="6">The sequence shown here is derived from an EMBL/GenBank/DDBJ whole genome shotgun (WGS) entry which is preliminary data.</text>
</comment>
<dbReference type="Pfam" id="PF17751">
    <property type="entry name" value="SKICH"/>
    <property type="match status" value="1"/>
</dbReference>
<evidence type="ECO:0000259" key="4">
    <source>
        <dbReference type="Pfam" id="PF17751"/>
    </source>
</evidence>
<dbReference type="PANTHER" id="PTHR31915:SF6">
    <property type="entry name" value="SKICH DOMAIN-CONTAINING PROTEIN"/>
    <property type="match status" value="1"/>
</dbReference>
<evidence type="ECO:0000256" key="1">
    <source>
        <dbReference type="ARBA" id="ARBA00023054"/>
    </source>
</evidence>
<dbReference type="OrthoDB" id="10015001at2759"/>
<dbReference type="Proteomes" id="UP000663877">
    <property type="component" value="Unassembled WGS sequence"/>
</dbReference>
<evidence type="ECO:0000313" key="6">
    <source>
        <dbReference type="EMBL" id="CAF1577049.1"/>
    </source>
</evidence>
<keyword evidence="1 2" id="KW-0175">Coiled coil</keyword>
<feature type="compositionally biased region" description="Acidic residues" evidence="3">
    <location>
        <begin position="567"/>
        <end position="583"/>
    </location>
</feature>
<organism evidence="6 7">
    <name type="scientific">Adineta steineri</name>
    <dbReference type="NCBI Taxonomy" id="433720"/>
    <lineage>
        <taxon>Eukaryota</taxon>
        <taxon>Metazoa</taxon>
        <taxon>Spiralia</taxon>
        <taxon>Gnathifera</taxon>
        <taxon>Rotifera</taxon>
        <taxon>Eurotatoria</taxon>
        <taxon>Bdelloidea</taxon>
        <taxon>Adinetida</taxon>
        <taxon>Adinetidae</taxon>
        <taxon>Adineta</taxon>
    </lineage>
</organism>
<dbReference type="EMBL" id="CAJNOM010000907">
    <property type="protein sequence ID" value="CAF1577049.1"/>
    <property type="molecule type" value="Genomic_DNA"/>
</dbReference>
<accession>A0A815YZZ9</accession>
<dbReference type="InterPro" id="IPR041611">
    <property type="entry name" value="SKICH"/>
</dbReference>
<feature type="coiled-coil region" evidence="2">
    <location>
        <begin position="477"/>
        <end position="504"/>
    </location>
</feature>
<protein>
    <recommendedName>
        <fullName evidence="4">SKICH domain-containing protein</fullName>
    </recommendedName>
</protein>